<organism evidence="1 2">
    <name type="scientific">Phaseolus coccineus</name>
    <name type="common">Scarlet runner bean</name>
    <name type="synonym">Phaseolus multiflorus</name>
    <dbReference type="NCBI Taxonomy" id="3886"/>
    <lineage>
        <taxon>Eukaryota</taxon>
        <taxon>Viridiplantae</taxon>
        <taxon>Streptophyta</taxon>
        <taxon>Embryophyta</taxon>
        <taxon>Tracheophyta</taxon>
        <taxon>Spermatophyta</taxon>
        <taxon>Magnoliopsida</taxon>
        <taxon>eudicotyledons</taxon>
        <taxon>Gunneridae</taxon>
        <taxon>Pentapetalae</taxon>
        <taxon>rosids</taxon>
        <taxon>fabids</taxon>
        <taxon>Fabales</taxon>
        <taxon>Fabaceae</taxon>
        <taxon>Papilionoideae</taxon>
        <taxon>50 kb inversion clade</taxon>
        <taxon>NPAAA clade</taxon>
        <taxon>indigoferoid/millettioid clade</taxon>
        <taxon>Phaseoleae</taxon>
        <taxon>Phaseolus</taxon>
    </lineage>
</organism>
<dbReference type="EMBL" id="JAYMYR010000009">
    <property type="protein sequence ID" value="KAK7342397.1"/>
    <property type="molecule type" value="Genomic_DNA"/>
</dbReference>
<gene>
    <name evidence="1" type="ORF">VNO80_25348</name>
</gene>
<comment type="caution">
    <text evidence="1">The sequence shown here is derived from an EMBL/GenBank/DDBJ whole genome shotgun (WGS) entry which is preliminary data.</text>
</comment>
<evidence type="ECO:0000313" key="2">
    <source>
        <dbReference type="Proteomes" id="UP001374584"/>
    </source>
</evidence>
<accession>A0AAN9LZ19</accession>
<keyword evidence="2" id="KW-1185">Reference proteome</keyword>
<dbReference type="Proteomes" id="UP001374584">
    <property type="component" value="Unassembled WGS sequence"/>
</dbReference>
<reference evidence="1 2" key="1">
    <citation type="submission" date="2024-01" db="EMBL/GenBank/DDBJ databases">
        <title>The genomes of 5 underutilized Papilionoideae crops provide insights into root nodulation and disease resistanc.</title>
        <authorList>
            <person name="Jiang F."/>
        </authorList>
    </citation>
    <scope>NUCLEOTIDE SEQUENCE [LARGE SCALE GENOMIC DNA]</scope>
    <source>
        <strain evidence="1">JINMINGXINNONG_FW02</strain>
        <tissue evidence="1">Leaves</tissue>
    </source>
</reference>
<proteinExistence type="predicted"/>
<name>A0AAN9LZ19_PHACN</name>
<protein>
    <submittedName>
        <fullName evidence="1">Uncharacterized protein</fullName>
    </submittedName>
</protein>
<dbReference type="AlphaFoldDB" id="A0AAN9LZ19"/>
<evidence type="ECO:0000313" key="1">
    <source>
        <dbReference type="EMBL" id="KAK7342397.1"/>
    </source>
</evidence>
<sequence length="75" mass="8190">MEVKALPKSKRKCAGFGKWLAFRCSRIALLGCSKLEVSHEHIFTSSWLSVDSRVLVADIVALGNVGVVEKGESDK</sequence>